<gene>
    <name evidence="11" type="primary">folP</name>
    <name evidence="11" type="ORF">KD146_05505</name>
</gene>
<evidence type="ECO:0000256" key="7">
    <source>
        <dbReference type="ARBA" id="ARBA00022842"/>
    </source>
</evidence>
<dbReference type="PANTHER" id="PTHR20941">
    <property type="entry name" value="FOLATE SYNTHESIS PROTEINS"/>
    <property type="match status" value="1"/>
</dbReference>
<dbReference type="PROSITE" id="PS50972">
    <property type="entry name" value="PTERIN_BINDING"/>
    <property type="match status" value="1"/>
</dbReference>
<dbReference type="GO" id="GO:0046872">
    <property type="term" value="F:metal ion binding"/>
    <property type="evidence" value="ECO:0007669"/>
    <property type="project" value="UniProtKB-KW"/>
</dbReference>
<dbReference type="Gene3D" id="3.20.20.20">
    <property type="entry name" value="Dihydropteroate synthase-like"/>
    <property type="match status" value="1"/>
</dbReference>
<comment type="function">
    <text evidence="9">Catalyzes the condensation of para-aminobenzoate (pABA) with 6-hydroxymethyl-7,8-dihydropterin diphosphate (DHPt-PP) to form 7,8-dihydropteroate (H2Pte), the immediate precursor of folate derivatives.</text>
</comment>
<dbReference type="InterPro" id="IPR045031">
    <property type="entry name" value="DHP_synth-like"/>
</dbReference>
<protein>
    <recommendedName>
        <fullName evidence="4 9">Dihydropteroate synthase</fullName>
        <shortName evidence="9">DHPS</shortName>
        <ecNumber evidence="4 9">2.5.1.15</ecNumber>
    </recommendedName>
    <alternativeName>
        <fullName evidence="9">Dihydropteroate pyrophosphorylase</fullName>
    </alternativeName>
</protein>
<organism evidence="11 12">
    <name type="scientific">Devosia litorisediminis</name>
    <dbReference type="NCBI Taxonomy" id="2829817"/>
    <lineage>
        <taxon>Bacteria</taxon>
        <taxon>Pseudomonadati</taxon>
        <taxon>Pseudomonadota</taxon>
        <taxon>Alphaproteobacteria</taxon>
        <taxon>Hyphomicrobiales</taxon>
        <taxon>Devosiaceae</taxon>
        <taxon>Devosia</taxon>
    </lineage>
</organism>
<dbReference type="NCBIfam" id="TIGR01496">
    <property type="entry name" value="DHPS"/>
    <property type="match status" value="1"/>
</dbReference>
<evidence type="ECO:0000256" key="9">
    <source>
        <dbReference type="RuleBase" id="RU361205"/>
    </source>
</evidence>
<dbReference type="Proteomes" id="UP000678281">
    <property type="component" value="Unassembled WGS sequence"/>
</dbReference>
<dbReference type="GO" id="GO:0005829">
    <property type="term" value="C:cytosol"/>
    <property type="evidence" value="ECO:0007669"/>
    <property type="project" value="TreeGrafter"/>
</dbReference>
<evidence type="ECO:0000256" key="6">
    <source>
        <dbReference type="ARBA" id="ARBA00022723"/>
    </source>
</evidence>
<dbReference type="PANTHER" id="PTHR20941:SF1">
    <property type="entry name" value="FOLIC ACID SYNTHESIS PROTEIN FOL1"/>
    <property type="match status" value="1"/>
</dbReference>
<dbReference type="InterPro" id="IPR000489">
    <property type="entry name" value="Pterin-binding_dom"/>
</dbReference>
<comment type="catalytic activity">
    <reaction evidence="1">
        <text>(7,8-dihydropterin-6-yl)methyl diphosphate + 4-aminobenzoate = 7,8-dihydropteroate + diphosphate</text>
        <dbReference type="Rhea" id="RHEA:19949"/>
        <dbReference type="ChEBI" id="CHEBI:17836"/>
        <dbReference type="ChEBI" id="CHEBI:17839"/>
        <dbReference type="ChEBI" id="CHEBI:33019"/>
        <dbReference type="ChEBI" id="CHEBI:72950"/>
        <dbReference type="EC" id="2.5.1.15"/>
    </reaction>
</comment>
<keyword evidence="8 9" id="KW-0289">Folate biosynthesis</keyword>
<dbReference type="PROSITE" id="PS00792">
    <property type="entry name" value="DHPS_1"/>
    <property type="match status" value="1"/>
</dbReference>
<dbReference type="GO" id="GO:0004156">
    <property type="term" value="F:dihydropteroate synthase activity"/>
    <property type="evidence" value="ECO:0007669"/>
    <property type="project" value="UniProtKB-EC"/>
</dbReference>
<evidence type="ECO:0000313" key="11">
    <source>
        <dbReference type="EMBL" id="MBS3848150.1"/>
    </source>
</evidence>
<keyword evidence="7 9" id="KW-0460">Magnesium</keyword>
<dbReference type="InterPro" id="IPR006390">
    <property type="entry name" value="DHP_synth_dom"/>
</dbReference>
<dbReference type="EC" id="2.5.1.15" evidence="4 9"/>
<comment type="pathway">
    <text evidence="3 9">Cofactor biosynthesis; tetrahydrofolate biosynthesis; 7,8-dihydrofolate from 2-amino-4-hydroxy-6-hydroxymethyl-7,8-dihydropteridine diphosphate and 4-aminobenzoate: step 1/2.</text>
</comment>
<comment type="caution">
    <text evidence="11">The sequence shown here is derived from an EMBL/GenBank/DDBJ whole genome shotgun (WGS) entry which is preliminary data.</text>
</comment>
<dbReference type="InterPro" id="IPR011005">
    <property type="entry name" value="Dihydropteroate_synth-like_sf"/>
</dbReference>
<name>A0A942E547_9HYPH</name>
<dbReference type="GO" id="GO:0046654">
    <property type="term" value="P:tetrahydrofolate biosynthetic process"/>
    <property type="evidence" value="ECO:0007669"/>
    <property type="project" value="TreeGrafter"/>
</dbReference>
<evidence type="ECO:0000256" key="4">
    <source>
        <dbReference type="ARBA" id="ARBA00012458"/>
    </source>
</evidence>
<evidence type="ECO:0000256" key="8">
    <source>
        <dbReference type="ARBA" id="ARBA00022909"/>
    </source>
</evidence>
<evidence type="ECO:0000259" key="10">
    <source>
        <dbReference type="PROSITE" id="PS50972"/>
    </source>
</evidence>
<evidence type="ECO:0000256" key="1">
    <source>
        <dbReference type="ARBA" id="ARBA00000012"/>
    </source>
</evidence>
<keyword evidence="6 9" id="KW-0479">Metal-binding</keyword>
<dbReference type="Pfam" id="PF00809">
    <property type="entry name" value="Pterin_bind"/>
    <property type="match status" value="1"/>
</dbReference>
<accession>A0A942E547</accession>
<proteinExistence type="inferred from homology"/>
<dbReference type="AlphaFoldDB" id="A0A942E547"/>
<evidence type="ECO:0000256" key="2">
    <source>
        <dbReference type="ARBA" id="ARBA00001946"/>
    </source>
</evidence>
<evidence type="ECO:0000313" key="12">
    <source>
        <dbReference type="Proteomes" id="UP000678281"/>
    </source>
</evidence>
<keyword evidence="12" id="KW-1185">Reference proteome</keyword>
<dbReference type="CDD" id="cd00739">
    <property type="entry name" value="DHPS"/>
    <property type="match status" value="1"/>
</dbReference>
<evidence type="ECO:0000256" key="5">
    <source>
        <dbReference type="ARBA" id="ARBA00022679"/>
    </source>
</evidence>
<reference evidence="11" key="1">
    <citation type="submission" date="2021-04" db="EMBL/GenBank/DDBJ databases">
        <title>Devosia litorisediminis sp. nov., isolated from a sand dune.</title>
        <authorList>
            <person name="Park S."/>
            <person name="Yoon J.-H."/>
        </authorList>
    </citation>
    <scope>NUCLEOTIDE SEQUENCE</scope>
    <source>
        <strain evidence="11">BSSL-BM10</strain>
    </source>
</reference>
<feature type="domain" description="Pterin-binding" evidence="10">
    <location>
        <begin position="21"/>
        <end position="275"/>
    </location>
</feature>
<keyword evidence="5 9" id="KW-0808">Transferase</keyword>
<dbReference type="EMBL" id="JAGXTP010000001">
    <property type="protein sequence ID" value="MBS3848150.1"/>
    <property type="molecule type" value="Genomic_DNA"/>
</dbReference>
<dbReference type="RefSeq" id="WP_212657718.1">
    <property type="nucleotide sequence ID" value="NZ_JAGXTP010000001.1"/>
</dbReference>
<comment type="cofactor">
    <cofactor evidence="2 9">
        <name>Mg(2+)</name>
        <dbReference type="ChEBI" id="CHEBI:18420"/>
    </cofactor>
</comment>
<dbReference type="SUPFAM" id="SSF51717">
    <property type="entry name" value="Dihydropteroate synthetase-like"/>
    <property type="match status" value="1"/>
</dbReference>
<dbReference type="PROSITE" id="PS00793">
    <property type="entry name" value="DHPS_2"/>
    <property type="match status" value="1"/>
</dbReference>
<sequence length="289" mass="30694">MHSTHTIALPKRPPLQLGQTARIMGILNVTPDSFSDGGQHQLIEAALAHARLMLAEGADIIDIGGESTRPGAELVGVQQELDRVMPVIDALIAEGITAPISIDTYKPLVADQAIQAGACIINDVHGLRGAPEMASVAALYDVPVIAMHWDKARDPDTPLTDSMNRYFDATIGKAEQAGLSGERLILDPGFGFSKSVAENYAILNNLRQACAGTARHRGAFAILVGTSRKSMIGKLLDVPADQRLAGTIASNVLGYINGGHIFRVHDVRANRDALRVAEATLYGPPTELG</sequence>
<evidence type="ECO:0000256" key="3">
    <source>
        <dbReference type="ARBA" id="ARBA00004763"/>
    </source>
</evidence>
<dbReference type="GO" id="GO:0046656">
    <property type="term" value="P:folic acid biosynthetic process"/>
    <property type="evidence" value="ECO:0007669"/>
    <property type="project" value="UniProtKB-KW"/>
</dbReference>
<comment type="similarity">
    <text evidence="9">Belongs to the DHPS family.</text>
</comment>